<keyword evidence="3" id="KW-0201">Cytochrome c-type biogenesis</keyword>
<dbReference type="PANTHER" id="PTHR30071">
    <property type="entry name" value="HEME EXPORTER PROTEIN C"/>
    <property type="match status" value="1"/>
</dbReference>
<evidence type="ECO:0000259" key="7">
    <source>
        <dbReference type="Pfam" id="PF01578"/>
    </source>
</evidence>
<evidence type="ECO:0000256" key="3">
    <source>
        <dbReference type="ARBA" id="ARBA00022748"/>
    </source>
</evidence>
<dbReference type="PANTHER" id="PTHR30071:SF1">
    <property type="entry name" value="CYTOCHROME B_B6 PROTEIN-RELATED"/>
    <property type="match status" value="1"/>
</dbReference>
<dbReference type="InterPro" id="IPR002541">
    <property type="entry name" value="Cyt_c_assembly"/>
</dbReference>
<gene>
    <name evidence="8" type="ORF">R50_0853</name>
</gene>
<dbReference type="AlphaFoldDB" id="A0A6F8ZFI8"/>
<dbReference type="EMBL" id="LR778114">
    <property type="protein sequence ID" value="CAB1128359.1"/>
    <property type="molecule type" value="Genomic_DNA"/>
</dbReference>
<keyword evidence="5 6" id="KW-0472">Membrane</keyword>
<feature type="transmembrane region" description="Helical" evidence="6">
    <location>
        <begin position="66"/>
        <end position="88"/>
    </location>
</feature>
<evidence type="ECO:0000256" key="2">
    <source>
        <dbReference type="ARBA" id="ARBA00022692"/>
    </source>
</evidence>
<comment type="subcellular location">
    <subcellularLocation>
        <location evidence="1">Membrane</location>
        <topology evidence="1">Multi-pass membrane protein</topology>
    </subcellularLocation>
</comment>
<dbReference type="Pfam" id="PF01578">
    <property type="entry name" value="Cytochrom_C_asm"/>
    <property type="match status" value="1"/>
</dbReference>
<organism evidence="8 9">
    <name type="scientific">Candidatus Hydrogenisulfobacillus filiaventi</name>
    <dbReference type="NCBI Taxonomy" id="2707344"/>
    <lineage>
        <taxon>Bacteria</taxon>
        <taxon>Bacillati</taxon>
        <taxon>Bacillota</taxon>
        <taxon>Clostridia</taxon>
        <taxon>Eubacteriales</taxon>
        <taxon>Clostridiales Family XVII. Incertae Sedis</taxon>
        <taxon>Candidatus Hydrogenisulfobacillus</taxon>
    </lineage>
</organism>
<dbReference type="GO" id="GO:0017004">
    <property type="term" value="P:cytochrome complex assembly"/>
    <property type="evidence" value="ECO:0007669"/>
    <property type="project" value="UniProtKB-KW"/>
</dbReference>
<proteinExistence type="predicted"/>
<sequence>MALTGVVLMAATLLAYSVASVYYVGALYDLRRAAGAERATAAGWAAQTLWLGHRAWVLQGFPAVTLYDWVTFFTWLMVGGFLALAWAGRRGDAWTPRRSHIGSFLVPVLTLLELAAQLLFTGPASPFRRYPAWLPTHIFLVTLGDAAFLLAAVAGTMYVEKERELKHKRLRVFYYELPPLEVLDAWGARLVTAGVVLFLAGMVVGAIGSKADYGSYWNWNPKETWSLVSWSAYLAYLGLRRFAGWRGYRPAVWSMVAFLLVVANVFAVSLLFPGDHAYNI</sequence>
<feature type="transmembrane region" description="Helical" evidence="6">
    <location>
        <begin position="100"/>
        <end position="120"/>
    </location>
</feature>
<evidence type="ECO:0000256" key="6">
    <source>
        <dbReference type="SAM" id="Phobius"/>
    </source>
</evidence>
<dbReference type="InterPro" id="IPR045062">
    <property type="entry name" value="Cyt_c_biogenesis_CcsA/CcmC"/>
</dbReference>
<feature type="transmembrane region" description="Helical" evidence="6">
    <location>
        <begin position="251"/>
        <end position="272"/>
    </location>
</feature>
<accession>A0A6F8ZFI8</accession>
<feature type="transmembrane region" description="Helical" evidence="6">
    <location>
        <begin position="180"/>
        <end position="204"/>
    </location>
</feature>
<dbReference type="GO" id="GO:0020037">
    <property type="term" value="F:heme binding"/>
    <property type="evidence" value="ECO:0007669"/>
    <property type="project" value="InterPro"/>
</dbReference>
<evidence type="ECO:0000256" key="4">
    <source>
        <dbReference type="ARBA" id="ARBA00022989"/>
    </source>
</evidence>
<evidence type="ECO:0000256" key="1">
    <source>
        <dbReference type="ARBA" id="ARBA00004141"/>
    </source>
</evidence>
<feature type="transmembrane region" description="Helical" evidence="6">
    <location>
        <begin position="224"/>
        <end position="239"/>
    </location>
</feature>
<feature type="transmembrane region" description="Helical" evidence="6">
    <location>
        <begin position="132"/>
        <end position="159"/>
    </location>
</feature>
<evidence type="ECO:0000313" key="8">
    <source>
        <dbReference type="EMBL" id="CAB1128359.1"/>
    </source>
</evidence>
<evidence type="ECO:0000313" key="9">
    <source>
        <dbReference type="Proteomes" id="UP000503399"/>
    </source>
</evidence>
<keyword evidence="9" id="KW-1185">Reference proteome</keyword>
<dbReference type="GO" id="GO:0005886">
    <property type="term" value="C:plasma membrane"/>
    <property type="evidence" value="ECO:0007669"/>
    <property type="project" value="TreeGrafter"/>
</dbReference>
<keyword evidence="2 6" id="KW-0812">Transmembrane</keyword>
<protein>
    <submittedName>
        <fullName evidence="8">HemX protein, negative effector of steady-state concentration of glutamyl-tRNA reductase</fullName>
    </submittedName>
</protein>
<name>A0A6F8ZFI8_9FIRM</name>
<keyword evidence="4 6" id="KW-1133">Transmembrane helix</keyword>
<dbReference type="Proteomes" id="UP000503399">
    <property type="component" value="Chromosome"/>
</dbReference>
<evidence type="ECO:0000256" key="5">
    <source>
        <dbReference type="ARBA" id="ARBA00023136"/>
    </source>
</evidence>
<feature type="domain" description="Cytochrome c assembly protein" evidence="7">
    <location>
        <begin position="70"/>
        <end position="272"/>
    </location>
</feature>
<reference evidence="8 9" key="1">
    <citation type="submission" date="2020-02" db="EMBL/GenBank/DDBJ databases">
        <authorList>
            <person name="Hogendoorn C."/>
        </authorList>
    </citation>
    <scope>NUCLEOTIDE SEQUENCE [LARGE SCALE GENOMIC DNA]</scope>
    <source>
        <strain evidence="8">R501</strain>
    </source>
</reference>
<dbReference type="KEGG" id="hfv:R50_0853"/>